<evidence type="ECO:0000313" key="4">
    <source>
        <dbReference type="Proteomes" id="UP001595878"/>
    </source>
</evidence>
<keyword evidence="1" id="KW-0472">Membrane</keyword>
<protein>
    <submittedName>
        <fullName evidence="3">M56 family metallopeptidase</fullName>
    </submittedName>
</protein>
<dbReference type="Proteomes" id="UP001595878">
    <property type="component" value="Unassembled WGS sequence"/>
</dbReference>
<dbReference type="PANTHER" id="PTHR34978:SF3">
    <property type="entry name" value="SLR0241 PROTEIN"/>
    <property type="match status" value="1"/>
</dbReference>
<feature type="domain" description="Peptidase M56" evidence="2">
    <location>
        <begin position="12"/>
        <end position="261"/>
    </location>
</feature>
<evidence type="ECO:0000259" key="2">
    <source>
        <dbReference type="Pfam" id="PF05569"/>
    </source>
</evidence>
<sequence>METLILLAKSASILGLFYVVYLAVLYKNTLFTAKRHYFIAGIIAAITLPFIEFTRKIEVIIPSQPLVMPALDISSVNTAPIAVAPQPVEQAINWWQVLVIIYIIGICIMLCRLCAQYISLRQLIASGSRSTKGHYTFVAVTRAISPFSFFSKIVYNPALHTPEELEMIIAHEKVHAQQWHSLDMLLSQITLVIQWCNPFAWLYKNSLEQNLEYLADYQAIQEIKNPKQYQRTLVQVSSPSFAPALTNQFYQSFIKKRIVMINTPQSHKNNLWRLSLIIPVLALFMYSFNVKEVTNYVEEDNTAFAKAEKDTTYANQGRDVFFIDSNTTPAKLDRIEAYVSNHWENVAIKFDKRKFNAKNTLTGFFLQAKFENQEAFTNKFSFNAKENTSWEGYSLMVNTEQEIVVMEQKDGTFINITPDKTIITDDKVAVNTEKTAAKENTITKDALGPNPVIVVNNNVILGEEKEKRVTGDSITSLPPAQAIKAYGTIAQDGALIVHSSPKADTTRVVSRIVQETYNYSITKNTTDNEIDALIKLMREKHNATLKVSGIKRNKSQEITSIVINLIDDKGNNKNYTLQAPTPINDIYIYKDENGFTGMGNVNMDKGSKASYDNLRAQMEERRKALLSNRDSLRAGMELRKQELRARMDERRKLQGRAQSDSMRQYIMARRDSMKMQMKEQREGIKSKRKKLKKTAKNNKAGYVTLENGTYYYVETPDGSRKFYNRWGVQIQESDALYKELVNGKESTAEDKSKEESKTLSREEDMIKRGGLDKAIYYINDKEASKEMIDALDPTFIKSVTIYKGEKAIKLYGKKGKNGVIQIDTTY</sequence>
<dbReference type="PANTHER" id="PTHR34978">
    <property type="entry name" value="POSSIBLE SENSOR-TRANSDUCER PROTEIN BLAR"/>
    <property type="match status" value="1"/>
</dbReference>
<proteinExistence type="predicted"/>
<dbReference type="CDD" id="cd07341">
    <property type="entry name" value="M56_BlaR1_MecR1_like"/>
    <property type="match status" value="1"/>
</dbReference>
<feature type="transmembrane region" description="Helical" evidence="1">
    <location>
        <begin position="6"/>
        <end position="25"/>
    </location>
</feature>
<name>A0ABV9L6V8_9FLAO</name>
<dbReference type="InterPro" id="IPR052173">
    <property type="entry name" value="Beta-lactam_resp_regulator"/>
</dbReference>
<organism evidence="3 4">
    <name type="scientific">Dokdonia genika</name>
    <dbReference type="NCBI Taxonomy" id="308113"/>
    <lineage>
        <taxon>Bacteria</taxon>
        <taxon>Pseudomonadati</taxon>
        <taxon>Bacteroidota</taxon>
        <taxon>Flavobacteriia</taxon>
        <taxon>Flavobacteriales</taxon>
        <taxon>Flavobacteriaceae</taxon>
        <taxon>Dokdonia</taxon>
    </lineage>
</organism>
<reference evidence="4" key="1">
    <citation type="journal article" date="2019" name="Int. J. Syst. Evol. Microbiol.">
        <title>The Global Catalogue of Microorganisms (GCM) 10K type strain sequencing project: providing services to taxonomists for standard genome sequencing and annotation.</title>
        <authorList>
            <consortium name="The Broad Institute Genomics Platform"/>
            <consortium name="The Broad Institute Genome Sequencing Center for Infectious Disease"/>
            <person name="Wu L."/>
            <person name="Ma J."/>
        </authorList>
    </citation>
    <scope>NUCLEOTIDE SEQUENCE [LARGE SCALE GENOMIC DNA]</scope>
    <source>
        <strain evidence="4">CGMCC 4.7427</strain>
    </source>
</reference>
<evidence type="ECO:0000313" key="3">
    <source>
        <dbReference type="EMBL" id="MFC4688875.1"/>
    </source>
</evidence>
<keyword evidence="1" id="KW-0812">Transmembrane</keyword>
<dbReference type="InterPro" id="IPR008756">
    <property type="entry name" value="Peptidase_M56"/>
</dbReference>
<comment type="caution">
    <text evidence="3">The sequence shown here is derived from an EMBL/GenBank/DDBJ whole genome shotgun (WGS) entry which is preliminary data.</text>
</comment>
<keyword evidence="1" id="KW-1133">Transmembrane helix</keyword>
<accession>A0ABV9L6V8</accession>
<evidence type="ECO:0000256" key="1">
    <source>
        <dbReference type="SAM" id="Phobius"/>
    </source>
</evidence>
<feature type="transmembrane region" description="Helical" evidence="1">
    <location>
        <begin position="94"/>
        <end position="115"/>
    </location>
</feature>
<dbReference type="Pfam" id="PF05569">
    <property type="entry name" value="Peptidase_M56"/>
    <property type="match status" value="1"/>
</dbReference>
<dbReference type="EMBL" id="JBHSHB010000003">
    <property type="protein sequence ID" value="MFC4688875.1"/>
    <property type="molecule type" value="Genomic_DNA"/>
</dbReference>
<keyword evidence="4" id="KW-1185">Reference proteome</keyword>
<dbReference type="RefSeq" id="WP_380031097.1">
    <property type="nucleotide sequence ID" value="NZ_JBHSHB010000003.1"/>
</dbReference>
<gene>
    <name evidence="3" type="ORF">ACFO5T_00400</name>
</gene>